<dbReference type="CDD" id="cd04433">
    <property type="entry name" value="AFD_class_I"/>
    <property type="match status" value="1"/>
</dbReference>
<dbReference type="Pfam" id="PF00501">
    <property type="entry name" value="AMP-binding"/>
    <property type="match status" value="1"/>
</dbReference>
<proteinExistence type="predicted"/>
<dbReference type="Pfam" id="PF13193">
    <property type="entry name" value="AMP-binding_C"/>
    <property type="match status" value="1"/>
</dbReference>
<dbReference type="InterPro" id="IPR050237">
    <property type="entry name" value="ATP-dep_AMP-bd_enzyme"/>
</dbReference>
<feature type="domain" description="AMP-binding enzyme C-terminal" evidence="3">
    <location>
        <begin position="408"/>
        <end position="482"/>
    </location>
</feature>
<dbReference type="Gene3D" id="3.40.50.12780">
    <property type="entry name" value="N-terminal domain of ligase-like"/>
    <property type="match status" value="1"/>
</dbReference>
<evidence type="ECO:0000313" key="4">
    <source>
        <dbReference type="EMBL" id="MBB5273501.1"/>
    </source>
</evidence>
<dbReference type="RefSeq" id="WP_183970193.1">
    <property type="nucleotide sequence ID" value="NZ_BAABEW010000020.1"/>
</dbReference>
<dbReference type="GO" id="GO:0016878">
    <property type="term" value="F:acid-thiol ligase activity"/>
    <property type="evidence" value="ECO:0007669"/>
    <property type="project" value="UniProtKB-ARBA"/>
</dbReference>
<dbReference type="SUPFAM" id="SSF56801">
    <property type="entry name" value="Acetyl-CoA synthetase-like"/>
    <property type="match status" value="1"/>
</dbReference>
<dbReference type="EMBL" id="JACHGB010000007">
    <property type="protein sequence ID" value="MBB5273501.1"/>
    <property type="molecule type" value="Genomic_DNA"/>
</dbReference>
<keyword evidence="4" id="KW-0436">Ligase</keyword>
<dbReference type="InterPro" id="IPR045851">
    <property type="entry name" value="AMP-bd_C_sf"/>
</dbReference>
<sequence>MQGNGHNLADCLIRHAQARPDAIALQLPRAALSYRALDALVWRAATRLQRSGVARGDVLALSFEREAALLVALFALARLGASVLSLPVHYPAQLRADMVRQAGARMLVSDSVDGGDLGLPRVCLVLATLFEAGTPIDPGVRDADPRAPWLINIGSGSTGRSKLLPVCHGPALQRAPRVCPATPEDRVLSLVSLDFSSTKMATLATLMAGGTVVLGDRRMADPVETCRAALPTVLRCSVFHLEAMLRGMAARAQGEPGQAVLLPSLRMLRVGGSILTESLRRRVMRLLTPNLFVAYGTNEVGIVSVADPEQIRSTPGTVGRLLPGVELEIVDAQGAPVPPGEVGHVRLRTAGQIAGYHGDQEATRRAFIDGGWFVPGDLGRLTPDGQLVHCGRADDLIIMNGINIHPAEIEHAMAAHPAVRDVVVLAATSRIRQQVPVCAVALHENASVTQAQLQEHARERLGPRAPYAVFVMDRIPRNELGKPVRDALRRELEPRLQARRQPAGDAADGQPAADRS</sequence>
<organism evidence="4 5">
    <name type="scientific">Quisquiliibacterium transsilvanicum</name>
    <dbReference type="NCBI Taxonomy" id="1549638"/>
    <lineage>
        <taxon>Bacteria</taxon>
        <taxon>Pseudomonadati</taxon>
        <taxon>Pseudomonadota</taxon>
        <taxon>Betaproteobacteria</taxon>
        <taxon>Burkholderiales</taxon>
        <taxon>Burkholderiaceae</taxon>
        <taxon>Quisquiliibacterium</taxon>
    </lineage>
</organism>
<dbReference type="InterPro" id="IPR042099">
    <property type="entry name" value="ANL_N_sf"/>
</dbReference>
<feature type="compositionally biased region" description="Basic and acidic residues" evidence="1">
    <location>
        <begin position="485"/>
        <end position="496"/>
    </location>
</feature>
<dbReference type="PANTHER" id="PTHR43767:SF1">
    <property type="entry name" value="NONRIBOSOMAL PEPTIDE SYNTHASE PES1 (EUROFUNG)-RELATED"/>
    <property type="match status" value="1"/>
</dbReference>
<dbReference type="AlphaFoldDB" id="A0A7W8HLA7"/>
<dbReference type="InterPro" id="IPR000873">
    <property type="entry name" value="AMP-dep_synth/lig_dom"/>
</dbReference>
<gene>
    <name evidence="4" type="ORF">HNQ70_003531</name>
</gene>
<evidence type="ECO:0000259" key="3">
    <source>
        <dbReference type="Pfam" id="PF13193"/>
    </source>
</evidence>
<evidence type="ECO:0000313" key="5">
    <source>
        <dbReference type="Proteomes" id="UP000532440"/>
    </source>
</evidence>
<protein>
    <submittedName>
        <fullName evidence="4">Acyl-coenzyme A synthetase/AMP-(Fatty) acid ligase</fullName>
    </submittedName>
</protein>
<feature type="domain" description="AMP-dependent synthetase/ligase" evidence="2">
    <location>
        <begin position="14"/>
        <end position="357"/>
    </location>
</feature>
<dbReference type="Gene3D" id="3.30.300.30">
    <property type="match status" value="1"/>
</dbReference>
<comment type="caution">
    <text evidence="4">The sequence shown here is derived from an EMBL/GenBank/DDBJ whole genome shotgun (WGS) entry which is preliminary data.</text>
</comment>
<dbReference type="Proteomes" id="UP000532440">
    <property type="component" value="Unassembled WGS sequence"/>
</dbReference>
<feature type="region of interest" description="Disordered" evidence="1">
    <location>
        <begin position="485"/>
        <end position="516"/>
    </location>
</feature>
<evidence type="ECO:0000256" key="1">
    <source>
        <dbReference type="SAM" id="MobiDB-lite"/>
    </source>
</evidence>
<keyword evidence="5" id="KW-1185">Reference proteome</keyword>
<accession>A0A7W8HLA7</accession>
<dbReference type="PANTHER" id="PTHR43767">
    <property type="entry name" value="LONG-CHAIN-FATTY-ACID--COA LIGASE"/>
    <property type="match status" value="1"/>
</dbReference>
<name>A0A7W8HLA7_9BURK</name>
<reference evidence="4 5" key="1">
    <citation type="submission" date="2020-08" db="EMBL/GenBank/DDBJ databases">
        <title>Genomic Encyclopedia of Type Strains, Phase IV (KMG-IV): sequencing the most valuable type-strain genomes for metagenomic binning, comparative biology and taxonomic classification.</title>
        <authorList>
            <person name="Goeker M."/>
        </authorList>
    </citation>
    <scope>NUCLEOTIDE SEQUENCE [LARGE SCALE GENOMIC DNA]</scope>
    <source>
        <strain evidence="4 5">DSM 29781</strain>
    </source>
</reference>
<evidence type="ECO:0000259" key="2">
    <source>
        <dbReference type="Pfam" id="PF00501"/>
    </source>
</evidence>
<feature type="compositionally biased region" description="Low complexity" evidence="1">
    <location>
        <begin position="501"/>
        <end position="516"/>
    </location>
</feature>
<dbReference type="InterPro" id="IPR025110">
    <property type="entry name" value="AMP-bd_C"/>
</dbReference>